<reference evidence="2" key="1">
    <citation type="submission" date="2021-03" db="EMBL/GenBank/DDBJ databases">
        <authorList>
            <person name="Tran Van P."/>
        </authorList>
    </citation>
    <scope>NUCLEOTIDE SEQUENCE</scope>
</reference>
<dbReference type="Proteomes" id="UP001153148">
    <property type="component" value="Unassembled WGS sequence"/>
</dbReference>
<organism evidence="2 3">
    <name type="scientific">Timema podura</name>
    <name type="common">Walking stick</name>
    <dbReference type="NCBI Taxonomy" id="61482"/>
    <lineage>
        <taxon>Eukaryota</taxon>
        <taxon>Metazoa</taxon>
        <taxon>Ecdysozoa</taxon>
        <taxon>Arthropoda</taxon>
        <taxon>Hexapoda</taxon>
        <taxon>Insecta</taxon>
        <taxon>Pterygota</taxon>
        <taxon>Neoptera</taxon>
        <taxon>Polyneoptera</taxon>
        <taxon>Phasmatodea</taxon>
        <taxon>Timematodea</taxon>
        <taxon>Timematoidea</taxon>
        <taxon>Timematidae</taxon>
        <taxon>Timema</taxon>
    </lineage>
</organism>
<accession>A0ABN7NMF7</accession>
<name>A0ABN7NMF7_TIMPD</name>
<evidence type="ECO:0000313" key="2">
    <source>
        <dbReference type="EMBL" id="CAG2056034.1"/>
    </source>
</evidence>
<feature type="region of interest" description="Disordered" evidence="1">
    <location>
        <begin position="73"/>
        <end position="97"/>
    </location>
</feature>
<protein>
    <submittedName>
        <fullName evidence="2">Uncharacterized protein</fullName>
    </submittedName>
</protein>
<feature type="region of interest" description="Disordered" evidence="1">
    <location>
        <begin position="103"/>
        <end position="122"/>
    </location>
</feature>
<proteinExistence type="predicted"/>
<keyword evidence="3" id="KW-1185">Reference proteome</keyword>
<feature type="region of interest" description="Disordered" evidence="1">
    <location>
        <begin position="1"/>
        <end position="26"/>
    </location>
</feature>
<evidence type="ECO:0000313" key="3">
    <source>
        <dbReference type="Proteomes" id="UP001153148"/>
    </source>
</evidence>
<dbReference type="EMBL" id="CAJPIN010003274">
    <property type="protein sequence ID" value="CAG2056034.1"/>
    <property type="molecule type" value="Genomic_DNA"/>
</dbReference>
<comment type="caution">
    <text evidence="2">The sequence shown here is derived from an EMBL/GenBank/DDBJ whole genome shotgun (WGS) entry which is preliminary data.</text>
</comment>
<evidence type="ECO:0000256" key="1">
    <source>
        <dbReference type="SAM" id="MobiDB-lite"/>
    </source>
</evidence>
<gene>
    <name evidence="2" type="ORF">TPAB3V08_LOCUS3031</name>
</gene>
<sequence length="122" mass="13699">MECSKKKKLLTGLPKARPKREASQVQAQQDTALCIHSVIPLWKFHSQSFTTLQPVYLFGMDCCKVGVGMDENNEHQQAMKKRRQGNKSPSPIEKEDKITAVNHLASPDEQLSDDETNQGFGN</sequence>